<organism evidence="2">
    <name type="scientific">Populus alba</name>
    <name type="common">White poplar</name>
    <dbReference type="NCBI Taxonomy" id="43335"/>
    <lineage>
        <taxon>Eukaryota</taxon>
        <taxon>Viridiplantae</taxon>
        <taxon>Streptophyta</taxon>
        <taxon>Embryophyta</taxon>
        <taxon>Tracheophyta</taxon>
        <taxon>Spermatophyta</taxon>
        <taxon>Magnoliopsida</taxon>
        <taxon>eudicotyledons</taxon>
        <taxon>Gunneridae</taxon>
        <taxon>Pentapetalae</taxon>
        <taxon>rosids</taxon>
        <taxon>fabids</taxon>
        <taxon>Malpighiales</taxon>
        <taxon>Salicaceae</taxon>
        <taxon>Saliceae</taxon>
        <taxon>Populus</taxon>
    </lineage>
</organism>
<gene>
    <name evidence="2" type="ORF">D5086_0000145770</name>
</gene>
<feature type="compositionally biased region" description="Basic and acidic residues" evidence="1">
    <location>
        <begin position="110"/>
        <end position="125"/>
    </location>
</feature>
<evidence type="ECO:0000313" key="2">
    <source>
        <dbReference type="EMBL" id="TKS04376.1"/>
    </source>
</evidence>
<proteinExistence type="predicted"/>
<protein>
    <submittedName>
        <fullName evidence="2">Uncharacterized protein</fullName>
    </submittedName>
</protein>
<feature type="region of interest" description="Disordered" evidence="1">
    <location>
        <begin position="102"/>
        <end position="125"/>
    </location>
</feature>
<dbReference type="AlphaFoldDB" id="A0A4V6A9G4"/>
<sequence length="125" mass="13467">MGISDSSEADHWCMGSSEPTTRPQVSPPWKEVTDMPWKTSKLMGPPLGCHSIAGAMRIKEVSDRTSSRLCGCCLWSPCFSPPASLPVSEPSLLALVCPSPFTATLTAPRGPDKDEDRSEKAVSLY</sequence>
<feature type="region of interest" description="Disordered" evidence="1">
    <location>
        <begin position="1"/>
        <end position="32"/>
    </location>
</feature>
<dbReference type="EMBL" id="RCHU01000462">
    <property type="protein sequence ID" value="TKS04376.1"/>
    <property type="molecule type" value="Genomic_DNA"/>
</dbReference>
<accession>A0A4V6A9G4</accession>
<reference evidence="2" key="1">
    <citation type="submission" date="2018-10" db="EMBL/GenBank/DDBJ databases">
        <title>Population genomic analysis revealed the cold adaptation of white poplar.</title>
        <authorList>
            <person name="Liu Y.-J."/>
        </authorList>
    </citation>
    <scope>NUCLEOTIDE SEQUENCE [LARGE SCALE GENOMIC DNA]</scope>
    <source>
        <strain evidence="2">PAL-ZL1</strain>
    </source>
</reference>
<name>A0A4V6A9G4_POPAL</name>
<evidence type="ECO:0000256" key="1">
    <source>
        <dbReference type="SAM" id="MobiDB-lite"/>
    </source>
</evidence>
<comment type="caution">
    <text evidence="2">The sequence shown here is derived from an EMBL/GenBank/DDBJ whole genome shotgun (WGS) entry which is preliminary data.</text>
</comment>